<evidence type="ECO:0000313" key="1">
    <source>
        <dbReference type="EMBL" id="JAC80459.1"/>
    </source>
</evidence>
<proteinExistence type="predicted"/>
<reference evidence="1" key="1">
    <citation type="submission" date="2014-05" db="EMBL/GenBank/DDBJ databases">
        <title>The transcriptome of the halophilic microalga Tetraselmis sp. GSL018 isolated from the Great Salt Lake, Utah.</title>
        <authorList>
            <person name="Jinkerson R.E."/>
            <person name="D'Adamo S."/>
            <person name="Posewitz M.C."/>
        </authorList>
    </citation>
    <scope>NUCLEOTIDE SEQUENCE</scope>
    <source>
        <strain evidence="1">GSL018</strain>
    </source>
</reference>
<accession>A0A061SBM8</accession>
<organism evidence="1">
    <name type="scientific">Tetraselmis sp. GSL018</name>
    <dbReference type="NCBI Taxonomy" id="582737"/>
    <lineage>
        <taxon>Eukaryota</taxon>
        <taxon>Viridiplantae</taxon>
        <taxon>Chlorophyta</taxon>
        <taxon>core chlorophytes</taxon>
        <taxon>Chlorodendrophyceae</taxon>
        <taxon>Chlorodendrales</taxon>
        <taxon>Chlorodendraceae</taxon>
        <taxon>Tetraselmis</taxon>
    </lineage>
</organism>
<dbReference type="AlphaFoldDB" id="A0A061SBM8"/>
<gene>
    <name evidence="1" type="ORF">TSPGSL018_10237</name>
</gene>
<protein>
    <submittedName>
        <fullName evidence="1">Uncharacterized protein</fullName>
    </submittedName>
</protein>
<name>A0A061SBM8_9CHLO</name>
<sequence length="48" mass="5423">YLPSTQLHAPGPGSHRQTFKVEIVKTPKRNRISTDIPGGVRFTHKKKL</sequence>
<dbReference type="EMBL" id="GBEZ01004786">
    <property type="protein sequence ID" value="JAC80459.1"/>
    <property type="molecule type" value="Transcribed_RNA"/>
</dbReference>
<feature type="non-terminal residue" evidence="1">
    <location>
        <position position="1"/>
    </location>
</feature>